<dbReference type="Proteomes" id="UP000789570">
    <property type="component" value="Unassembled WGS sequence"/>
</dbReference>
<sequence length="149" mass="17496">VYISLTNDYNEFKKKPNGTPLLNNYVSRRIVLVNDNEHEYYTFVKAITLPLNNTNDIKETLYYRTDDPARKNFDQADSCYKQGLGSNGVCWVYTWQPKQLKGNDPLPGDYDIWVHVYYAPRKCGAFTCHMDMSKMYECTMRKTISIDNY</sequence>
<dbReference type="EMBL" id="CAJVPQ010014478">
    <property type="protein sequence ID" value="CAG8739657.1"/>
    <property type="molecule type" value="Genomic_DNA"/>
</dbReference>
<feature type="non-terminal residue" evidence="1">
    <location>
        <position position="1"/>
    </location>
</feature>
<organism evidence="1 2">
    <name type="scientific">Funneliformis caledonium</name>
    <dbReference type="NCBI Taxonomy" id="1117310"/>
    <lineage>
        <taxon>Eukaryota</taxon>
        <taxon>Fungi</taxon>
        <taxon>Fungi incertae sedis</taxon>
        <taxon>Mucoromycota</taxon>
        <taxon>Glomeromycotina</taxon>
        <taxon>Glomeromycetes</taxon>
        <taxon>Glomerales</taxon>
        <taxon>Glomeraceae</taxon>
        <taxon>Funneliformis</taxon>
    </lineage>
</organism>
<dbReference type="AlphaFoldDB" id="A0A9N9ILF0"/>
<protein>
    <submittedName>
        <fullName evidence="1">6672_t:CDS:1</fullName>
    </submittedName>
</protein>
<accession>A0A9N9ILF0</accession>
<evidence type="ECO:0000313" key="2">
    <source>
        <dbReference type="Proteomes" id="UP000789570"/>
    </source>
</evidence>
<proteinExistence type="predicted"/>
<evidence type="ECO:0000313" key="1">
    <source>
        <dbReference type="EMBL" id="CAG8739657.1"/>
    </source>
</evidence>
<name>A0A9N9ILF0_9GLOM</name>
<gene>
    <name evidence="1" type="ORF">FCALED_LOCUS15535</name>
</gene>
<dbReference type="OrthoDB" id="2477147at2759"/>
<comment type="caution">
    <text evidence="1">The sequence shown here is derived from an EMBL/GenBank/DDBJ whole genome shotgun (WGS) entry which is preliminary data.</text>
</comment>
<reference evidence="1" key="1">
    <citation type="submission" date="2021-06" db="EMBL/GenBank/DDBJ databases">
        <authorList>
            <person name="Kallberg Y."/>
            <person name="Tangrot J."/>
            <person name="Rosling A."/>
        </authorList>
    </citation>
    <scope>NUCLEOTIDE SEQUENCE</scope>
    <source>
        <strain evidence="1">UK204</strain>
    </source>
</reference>
<keyword evidence="2" id="KW-1185">Reference proteome</keyword>